<feature type="transmembrane region" description="Helical" evidence="13">
    <location>
        <begin position="712"/>
        <end position="729"/>
    </location>
</feature>
<evidence type="ECO:0000256" key="10">
    <source>
        <dbReference type="ARBA" id="ARBA00023136"/>
    </source>
</evidence>
<reference evidence="14 15" key="1">
    <citation type="submission" date="2014-09" db="EMBL/GenBank/DDBJ databases">
        <authorList>
            <person name="Ellenberger Sabrina"/>
        </authorList>
    </citation>
    <scope>NUCLEOTIDE SEQUENCE [LARGE SCALE GENOMIC DNA]</scope>
    <source>
        <strain evidence="14 15">CBS 412.66</strain>
    </source>
</reference>
<dbReference type="GO" id="GO:0030674">
    <property type="term" value="F:protein-macromolecule adaptor activity"/>
    <property type="evidence" value="ECO:0007669"/>
    <property type="project" value="TreeGrafter"/>
</dbReference>
<organism evidence="14 15">
    <name type="scientific">Parasitella parasitica</name>
    <dbReference type="NCBI Taxonomy" id="35722"/>
    <lineage>
        <taxon>Eukaryota</taxon>
        <taxon>Fungi</taxon>
        <taxon>Fungi incertae sedis</taxon>
        <taxon>Mucoromycota</taxon>
        <taxon>Mucoromycotina</taxon>
        <taxon>Mucoromycetes</taxon>
        <taxon>Mucorales</taxon>
        <taxon>Mucorineae</taxon>
        <taxon>Mucoraceae</taxon>
        <taxon>Parasitella</taxon>
    </lineage>
</organism>
<comment type="similarity">
    <text evidence="2">Belongs to the ERG28 family.</text>
</comment>
<dbReference type="GO" id="GO:0016126">
    <property type="term" value="P:sterol biosynthetic process"/>
    <property type="evidence" value="ECO:0007669"/>
    <property type="project" value="UniProtKB-KW"/>
</dbReference>
<gene>
    <name evidence="14" type="primary">PARPA_09834.1 scaffold 39042</name>
</gene>
<keyword evidence="6" id="KW-0752">Steroid biosynthesis</keyword>
<dbReference type="OrthoDB" id="5376804at2759"/>
<name>A0A0B7NJA4_9FUNG</name>
<keyword evidence="12" id="KW-0753">Steroid metabolism</keyword>
<evidence type="ECO:0000256" key="9">
    <source>
        <dbReference type="ARBA" id="ARBA00023098"/>
    </source>
</evidence>
<keyword evidence="4 13" id="KW-0812">Transmembrane</keyword>
<dbReference type="Pfam" id="PF11374">
    <property type="entry name" value="DUF3176"/>
    <property type="match status" value="1"/>
</dbReference>
<evidence type="ECO:0000256" key="5">
    <source>
        <dbReference type="ARBA" id="ARBA00022824"/>
    </source>
</evidence>
<evidence type="ECO:0000256" key="8">
    <source>
        <dbReference type="ARBA" id="ARBA00023011"/>
    </source>
</evidence>
<evidence type="ECO:0000256" key="4">
    <source>
        <dbReference type="ARBA" id="ARBA00022692"/>
    </source>
</evidence>
<feature type="transmembrane region" description="Helical" evidence="13">
    <location>
        <begin position="170"/>
        <end position="189"/>
    </location>
</feature>
<dbReference type="STRING" id="35722.A0A0B7NJA4"/>
<dbReference type="InterPro" id="IPR005352">
    <property type="entry name" value="Erg28"/>
</dbReference>
<evidence type="ECO:0000256" key="12">
    <source>
        <dbReference type="ARBA" id="ARBA00023221"/>
    </source>
</evidence>
<sequence>MSQQHQQYYSDIAENIPLSQVPTTDEKYEQKVYNSKSQQHDTTYQKVPNVESMNSLGHVQRKSSVSLYLKPLFNLVLSSFLTIALLLLFLYADGKPLDFTIASLKIPSLVSFLLSANLIFIASGISRAIAEYKWVRLRDGDKLTIIEVYDECTRGLSGFTSAFKALHFDWILFAALVFNIALLIVSPASQELLTPIIETVTIGNNSNIRFYYLHAESLGGRSNLAGSGIAPKLNGLTTNAYISASSFAQAASGSKSAPLFDCPSGSAYCQYENVTYISTNMTCNTVSPDETAIVNRRGTERFVVVLKEYFTILNISTNPPKKFPHFLYSGDMVNRTYWDLVNYTAPSMPGLFMPEIFADKNVYDPRYRPYVGDQSFIIAYNKSNQLNSQLTGNGSYLDLEFKKCHFNSSYITSTWRTANGSLEQYSVESTVPIVMDYDKVIGNNTANNFDAMTAHPMSAVMINAYIMQQTIIAELVAPKFYSVRDYLKSFRQIERFKYMKELFPFEIFMQYALRAFDQAYFQAPYVNDAYETIVSGVKGGIAVFNLKPQYSVKKGASYALCLCLFLPTLWWIAVWVISIRNAHGVARGHSQIALLAAGMTPLAQQKLSRFSNLDSNDAFKHAKNIRVRVGTLTNNEQKEVFAFGMENDEHLKPLNQFNEIFSTLPEGYLPKWLLFTSALGIFNSIQNFCTSSLTKRVYANKPEEVTPLSGRLFATWTWSVSMIRIYAAFHLEHKFMYDLGIWTYVIALTHYAGELLVFRGCKLNGPFMSPLFVAVTSLVWLTQVKDSYVKFY</sequence>
<keyword evidence="3" id="KW-0444">Lipid biosynthesis</keyword>
<dbReference type="GO" id="GO:0005789">
    <property type="term" value="C:endoplasmic reticulum membrane"/>
    <property type="evidence" value="ECO:0007669"/>
    <property type="project" value="UniProtKB-SubCell"/>
</dbReference>
<comment type="subcellular location">
    <subcellularLocation>
        <location evidence="1">Endoplasmic reticulum membrane</location>
        <topology evidence="1">Multi-pass membrane protein</topology>
    </subcellularLocation>
</comment>
<evidence type="ECO:0000256" key="13">
    <source>
        <dbReference type="SAM" id="Phobius"/>
    </source>
</evidence>
<feature type="transmembrane region" description="Helical" evidence="13">
    <location>
        <begin position="765"/>
        <end position="782"/>
    </location>
</feature>
<dbReference type="Proteomes" id="UP000054107">
    <property type="component" value="Unassembled WGS sequence"/>
</dbReference>
<feature type="transmembrane region" description="Helical" evidence="13">
    <location>
        <begin position="556"/>
        <end position="577"/>
    </location>
</feature>
<evidence type="ECO:0000256" key="2">
    <source>
        <dbReference type="ARBA" id="ARBA00005377"/>
    </source>
</evidence>
<keyword evidence="7 13" id="KW-1133">Transmembrane helix</keyword>
<proteinExistence type="inferred from homology"/>
<feature type="transmembrane region" description="Helical" evidence="13">
    <location>
        <begin position="741"/>
        <end position="758"/>
    </location>
</feature>
<evidence type="ECO:0000256" key="3">
    <source>
        <dbReference type="ARBA" id="ARBA00022516"/>
    </source>
</evidence>
<keyword evidence="10 13" id="KW-0472">Membrane</keyword>
<keyword evidence="15" id="KW-1185">Reference proteome</keyword>
<accession>A0A0B7NJA4</accession>
<evidence type="ECO:0000256" key="11">
    <source>
        <dbReference type="ARBA" id="ARBA00023166"/>
    </source>
</evidence>
<dbReference type="PANTHER" id="PTHR15451:SF19">
    <property type="entry name" value="ERGOSTEROL BIOSYNTHETIC PROTEIN 28 HOMOLOG"/>
    <property type="match status" value="1"/>
</dbReference>
<dbReference type="EMBL" id="LN732581">
    <property type="protein sequence ID" value="CEP15599.1"/>
    <property type="molecule type" value="Genomic_DNA"/>
</dbReference>
<dbReference type="Pfam" id="PF03694">
    <property type="entry name" value="Erg28"/>
    <property type="match status" value="1"/>
</dbReference>
<evidence type="ECO:0000256" key="6">
    <source>
        <dbReference type="ARBA" id="ARBA00022955"/>
    </source>
</evidence>
<feature type="transmembrane region" description="Helical" evidence="13">
    <location>
        <begin position="72"/>
        <end position="92"/>
    </location>
</feature>
<evidence type="ECO:0000313" key="15">
    <source>
        <dbReference type="Proteomes" id="UP000054107"/>
    </source>
</evidence>
<dbReference type="PANTHER" id="PTHR15451">
    <property type="entry name" value="ERGOSTEROL BIOSYNTHETIC PROTEIN 28-RELATED"/>
    <property type="match status" value="1"/>
</dbReference>
<evidence type="ECO:0000256" key="7">
    <source>
        <dbReference type="ARBA" id="ARBA00022989"/>
    </source>
</evidence>
<dbReference type="InterPro" id="IPR021514">
    <property type="entry name" value="DUF3176"/>
</dbReference>
<evidence type="ECO:0000313" key="14">
    <source>
        <dbReference type="EMBL" id="CEP15599.1"/>
    </source>
</evidence>
<keyword evidence="9" id="KW-0443">Lipid metabolism</keyword>
<evidence type="ECO:0000256" key="1">
    <source>
        <dbReference type="ARBA" id="ARBA00004477"/>
    </source>
</evidence>
<feature type="transmembrane region" description="Helical" evidence="13">
    <location>
        <begin position="112"/>
        <end position="130"/>
    </location>
</feature>
<keyword evidence="11" id="KW-1207">Sterol metabolism</keyword>
<keyword evidence="5" id="KW-0256">Endoplasmic reticulum</keyword>
<protein>
    <submittedName>
        <fullName evidence="14">Uncharacterized protein</fullName>
    </submittedName>
</protein>
<dbReference type="AlphaFoldDB" id="A0A0B7NJA4"/>
<keyword evidence="8" id="KW-0756">Sterol biosynthesis</keyword>